<dbReference type="InterPro" id="IPR000259">
    <property type="entry name" value="Adhesion_dom_fimbrial"/>
</dbReference>
<evidence type="ECO:0000256" key="1">
    <source>
        <dbReference type="ARBA" id="ARBA00004561"/>
    </source>
</evidence>
<sequence length="174" mass="18069">MKKVILMVSLVTVIFSSVAMAQGSGTIISSGSIIQTHSQCALAPESVEQVINLGQIADSTLAENEGTGSSARRQFMIKLNDCEVGPQGTVTVVFGGIAGKDGRLAINGEASGASIAINDINDEPLPLGAESQPIKLLPGNNVLVFSLYLQGDGVVENINAGDYQAVANYTLNYN</sequence>
<keyword evidence="4" id="KW-0281">Fimbrium</keyword>
<dbReference type="InterPro" id="IPR036937">
    <property type="entry name" value="Adhesion_dom_fimbrial_sf"/>
</dbReference>
<dbReference type="PANTHER" id="PTHR33420">
    <property type="entry name" value="FIMBRIAL SUBUNIT ELFA-RELATED"/>
    <property type="match status" value="1"/>
</dbReference>
<organism evidence="7">
    <name type="scientific">Serratia fonticola</name>
    <dbReference type="NCBI Taxonomy" id="47917"/>
    <lineage>
        <taxon>Bacteria</taxon>
        <taxon>Pseudomonadati</taxon>
        <taxon>Pseudomonadota</taxon>
        <taxon>Gammaproteobacteria</taxon>
        <taxon>Enterobacterales</taxon>
        <taxon>Yersiniaceae</taxon>
        <taxon>Serratia</taxon>
    </lineage>
</organism>
<dbReference type="GO" id="GO:0043709">
    <property type="term" value="P:cell adhesion involved in single-species biofilm formation"/>
    <property type="evidence" value="ECO:0007669"/>
    <property type="project" value="TreeGrafter"/>
</dbReference>
<dbReference type="GO" id="GO:0009289">
    <property type="term" value="C:pilus"/>
    <property type="evidence" value="ECO:0007669"/>
    <property type="project" value="UniProtKB-SubCell"/>
</dbReference>
<keyword evidence="3 5" id="KW-0732">Signal</keyword>
<protein>
    <submittedName>
        <fullName evidence="7">Type 1 fimbria pilin</fullName>
    </submittedName>
</protein>
<dbReference type="OrthoDB" id="6496240at2"/>
<evidence type="ECO:0000256" key="4">
    <source>
        <dbReference type="ARBA" id="ARBA00023263"/>
    </source>
</evidence>
<comment type="caution">
    <text evidence="7">The sequence shown here is derived from an EMBL/GenBank/DDBJ whole genome shotgun (WGS) entry which is preliminary data.</text>
</comment>
<evidence type="ECO:0000259" key="6">
    <source>
        <dbReference type="Pfam" id="PF00419"/>
    </source>
</evidence>
<evidence type="ECO:0000313" key="7">
    <source>
        <dbReference type="EMBL" id="TVZ72199.1"/>
    </source>
</evidence>
<dbReference type="PANTHER" id="PTHR33420:SF3">
    <property type="entry name" value="FIMBRIAL SUBUNIT ELFA"/>
    <property type="match status" value="1"/>
</dbReference>
<proteinExistence type="inferred from homology"/>
<evidence type="ECO:0000256" key="5">
    <source>
        <dbReference type="SAM" id="SignalP"/>
    </source>
</evidence>
<dbReference type="AlphaFoldDB" id="A0A559TCA0"/>
<dbReference type="Gene3D" id="2.60.40.1090">
    <property type="entry name" value="Fimbrial-type adhesion domain"/>
    <property type="match status" value="1"/>
</dbReference>
<feature type="domain" description="Fimbrial-type adhesion" evidence="6">
    <location>
        <begin position="31"/>
        <end position="173"/>
    </location>
</feature>
<gene>
    <name evidence="7" type="ORF">FHU10_4868</name>
</gene>
<reference evidence="7" key="2">
    <citation type="submission" date="2019-08" db="EMBL/GenBank/DDBJ databases">
        <title>Investigation of anaerobic lignin degradation for improved lignocellulosic biofuels.</title>
        <authorList>
            <person name="Deangelis K.PhD."/>
        </authorList>
    </citation>
    <scope>NUCLEOTIDE SEQUENCE [LARGE SCALE GENOMIC DNA]</scope>
    <source>
        <strain evidence="7">128R</strain>
    </source>
</reference>
<accession>A0A559TCA0</accession>
<dbReference type="InterPro" id="IPR050263">
    <property type="entry name" value="Bact_Fimbrial_Adh_Pro"/>
</dbReference>
<dbReference type="Pfam" id="PF00419">
    <property type="entry name" value="Fimbrial"/>
    <property type="match status" value="1"/>
</dbReference>
<feature type="signal peptide" evidence="5">
    <location>
        <begin position="1"/>
        <end position="21"/>
    </location>
</feature>
<evidence type="ECO:0000256" key="2">
    <source>
        <dbReference type="ARBA" id="ARBA00006671"/>
    </source>
</evidence>
<dbReference type="EMBL" id="VISQ01000001">
    <property type="protein sequence ID" value="TVZ72199.1"/>
    <property type="molecule type" value="Genomic_DNA"/>
</dbReference>
<feature type="chain" id="PRO_5021699972" evidence="5">
    <location>
        <begin position="22"/>
        <end position="174"/>
    </location>
</feature>
<dbReference type="SUPFAM" id="SSF49401">
    <property type="entry name" value="Bacterial adhesins"/>
    <property type="match status" value="1"/>
</dbReference>
<comment type="similarity">
    <text evidence="2">Belongs to the fimbrial protein family.</text>
</comment>
<name>A0A559TCA0_SERFO</name>
<reference evidence="7" key="1">
    <citation type="submission" date="2019-06" db="EMBL/GenBank/DDBJ databases">
        <authorList>
            <person name="Deangelis K."/>
            <person name="Huntemann M."/>
            <person name="Clum A."/>
            <person name="Pillay M."/>
            <person name="Palaniappan K."/>
            <person name="Varghese N."/>
            <person name="Mikhailova N."/>
            <person name="Stamatis D."/>
            <person name="Reddy T."/>
            <person name="Daum C."/>
            <person name="Shapiro N."/>
            <person name="Ivanova N."/>
            <person name="Kyrpides N."/>
            <person name="Woyke T."/>
        </authorList>
    </citation>
    <scope>NUCLEOTIDE SEQUENCE [LARGE SCALE GENOMIC DNA]</scope>
    <source>
        <strain evidence="7">128R</strain>
    </source>
</reference>
<comment type="subcellular location">
    <subcellularLocation>
        <location evidence="1">Fimbrium</location>
    </subcellularLocation>
</comment>
<evidence type="ECO:0000256" key="3">
    <source>
        <dbReference type="ARBA" id="ARBA00022729"/>
    </source>
</evidence>
<dbReference type="InterPro" id="IPR008966">
    <property type="entry name" value="Adhesion_dom_sf"/>
</dbReference>